<evidence type="ECO:0000256" key="1">
    <source>
        <dbReference type="SAM" id="Coils"/>
    </source>
</evidence>
<keyword evidence="5" id="KW-1185">Reference proteome</keyword>
<name>A0ABT9VTI9_9BACI</name>
<dbReference type="InterPro" id="IPR058620">
    <property type="entry name" value="YtrI_C"/>
</dbReference>
<keyword evidence="2" id="KW-0472">Membrane</keyword>
<sequence length="170" mass="19734">MKVPTLSTIKKMAQMLASFIIGGIVGAIVIFYMYGHLMNEIVLENRQLNINYINLQDDFTRIEQNMNEMTENQLRMTIKKVDVHIEADEKTKEDIHSYNLVETEVIDRLRRELKFLINLPMQSVAETSDAIKQLINGRRYDIQQQQIGIKLNFLVIYSTVSVNISIVKLD</sequence>
<evidence type="ECO:0000313" key="5">
    <source>
        <dbReference type="Proteomes" id="UP001235840"/>
    </source>
</evidence>
<feature type="transmembrane region" description="Helical" evidence="2">
    <location>
        <begin position="12"/>
        <end position="34"/>
    </location>
</feature>
<proteinExistence type="predicted"/>
<protein>
    <recommendedName>
        <fullName evidence="3">Sporulation membrane protein YtrI C-terminal domain-containing protein</fullName>
    </recommendedName>
</protein>
<reference evidence="4 5" key="1">
    <citation type="submission" date="2023-07" db="EMBL/GenBank/DDBJ databases">
        <title>Genomic Encyclopedia of Type Strains, Phase IV (KMG-IV): sequencing the most valuable type-strain genomes for metagenomic binning, comparative biology and taxonomic classification.</title>
        <authorList>
            <person name="Goeker M."/>
        </authorList>
    </citation>
    <scope>NUCLEOTIDE SEQUENCE [LARGE SCALE GENOMIC DNA]</scope>
    <source>
        <strain evidence="4 5">DSM 12751</strain>
    </source>
</reference>
<evidence type="ECO:0000259" key="3">
    <source>
        <dbReference type="Pfam" id="PF26347"/>
    </source>
</evidence>
<comment type="caution">
    <text evidence="4">The sequence shown here is derived from an EMBL/GenBank/DDBJ whole genome shotgun (WGS) entry which is preliminary data.</text>
</comment>
<dbReference type="Proteomes" id="UP001235840">
    <property type="component" value="Unassembled WGS sequence"/>
</dbReference>
<feature type="coiled-coil region" evidence="1">
    <location>
        <begin position="45"/>
        <end position="72"/>
    </location>
</feature>
<feature type="domain" description="Sporulation membrane protein YtrI C-terminal" evidence="3">
    <location>
        <begin position="80"/>
        <end position="166"/>
    </location>
</feature>
<evidence type="ECO:0000313" key="4">
    <source>
        <dbReference type="EMBL" id="MDQ0164194.1"/>
    </source>
</evidence>
<dbReference type="Pfam" id="PF26347">
    <property type="entry name" value="YtrI_sporulation"/>
    <property type="match status" value="1"/>
</dbReference>
<keyword evidence="1" id="KW-0175">Coiled coil</keyword>
<gene>
    <name evidence="4" type="ORF">J2S11_000093</name>
</gene>
<dbReference type="RefSeq" id="WP_307389437.1">
    <property type="nucleotide sequence ID" value="NZ_BAAADK010000009.1"/>
</dbReference>
<keyword evidence="2" id="KW-1133">Transmembrane helix</keyword>
<evidence type="ECO:0000256" key="2">
    <source>
        <dbReference type="SAM" id="Phobius"/>
    </source>
</evidence>
<dbReference type="EMBL" id="JAUSTY010000001">
    <property type="protein sequence ID" value="MDQ0164194.1"/>
    <property type="molecule type" value="Genomic_DNA"/>
</dbReference>
<accession>A0ABT9VTI9</accession>
<organism evidence="4 5">
    <name type="scientific">Caldalkalibacillus horti</name>
    <dbReference type="NCBI Taxonomy" id="77523"/>
    <lineage>
        <taxon>Bacteria</taxon>
        <taxon>Bacillati</taxon>
        <taxon>Bacillota</taxon>
        <taxon>Bacilli</taxon>
        <taxon>Bacillales</taxon>
        <taxon>Bacillaceae</taxon>
        <taxon>Caldalkalibacillus</taxon>
    </lineage>
</organism>
<keyword evidence="2" id="KW-0812">Transmembrane</keyword>